<dbReference type="Proteomes" id="UP001342826">
    <property type="component" value="Unassembled WGS sequence"/>
</dbReference>
<protein>
    <submittedName>
        <fullName evidence="2">MOSC domain-containing protein</fullName>
    </submittedName>
</protein>
<dbReference type="PANTHER" id="PTHR30212:SF4">
    <property type="entry name" value="MOSC DOMAIN-CONTAINING PROTEIN"/>
    <property type="match status" value="1"/>
</dbReference>
<sequence>MGEVISINIGKPVKVEYKGKELETGIYKSQVKEPVYLSKLNFIGDGQADLVHHGGIDKAVCVYPYEHYTYWEKDLERKLDFGAFGENITVKGMMEADVSIGDIFQMGEAVVQITQPRQPCFKLAKRYDLTDLPLKFQNTGYTGYYFKVLEEGLVNPDSMINLIERDPKNVTVQFANEIMHHDKKNLEAIEKILIVDALSSSWRNTFTKRLHGKKENTKERLEGKN</sequence>
<dbReference type="PANTHER" id="PTHR30212">
    <property type="entry name" value="PROTEIN YIIM"/>
    <property type="match status" value="1"/>
</dbReference>
<dbReference type="InterPro" id="IPR011037">
    <property type="entry name" value="Pyrv_Knase-like_insert_dom_sf"/>
</dbReference>
<feature type="domain" description="MOSC" evidence="1">
    <location>
        <begin position="29"/>
        <end position="163"/>
    </location>
</feature>
<dbReference type="SUPFAM" id="SSF50800">
    <property type="entry name" value="PK beta-barrel domain-like"/>
    <property type="match status" value="1"/>
</dbReference>
<accession>A0ABU6NU02</accession>
<proteinExistence type="predicted"/>
<dbReference type="GeneID" id="301143342"/>
<reference evidence="2 3" key="1">
    <citation type="submission" date="2023-03" db="EMBL/GenBank/DDBJ databases">
        <title>Bacillus Genome Sequencing.</title>
        <authorList>
            <person name="Dunlap C."/>
        </authorList>
    </citation>
    <scope>NUCLEOTIDE SEQUENCE [LARGE SCALE GENOMIC DNA]</scope>
    <source>
        <strain evidence="2 3">NRS-1717</strain>
    </source>
</reference>
<evidence type="ECO:0000259" key="1">
    <source>
        <dbReference type="PROSITE" id="PS51340"/>
    </source>
</evidence>
<dbReference type="InterPro" id="IPR005302">
    <property type="entry name" value="MoCF_Sase_C"/>
</dbReference>
<name>A0ABU6NU02_9BACI</name>
<dbReference type="InterPro" id="IPR052353">
    <property type="entry name" value="Benzoxazolinone_Detox_Enz"/>
</dbReference>
<dbReference type="Pfam" id="PF03473">
    <property type="entry name" value="MOSC"/>
    <property type="match status" value="1"/>
</dbReference>
<gene>
    <name evidence="2" type="ORF">P9271_03330</name>
</gene>
<dbReference type="EMBL" id="JARTFS010000003">
    <property type="protein sequence ID" value="MED4400375.1"/>
    <property type="molecule type" value="Genomic_DNA"/>
</dbReference>
<dbReference type="Pfam" id="PF03475">
    <property type="entry name" value="YiiM_3-alpha"/>
    <property type="match status" value="1"/>
</dbReference>
<keyword evidence="3" id="KW-1185">Reference proteome</keyword>
<dbReference type="InterPro" id="IPR005163">
    <property type="entry name" value="Tri_helical_YiiM-like"/>
</dbReference>
<evidence type="ECO:0000313" key="2">
    <source>
        <dbReference type="EMBL" id="MED4400375.1"/>
    </source>
</evidence>
<dbReference type="RefSeq" id="WP_066235696.1">
    <property type="nucleotide sequence ID" value="NZ_JARTFQ010000008.1"/>
</dbReference>
<evidence type="ECO:0000313" key="3">
    <source>
        <dbReference type="Proteomes" id="UP001342826"/>
    </source>
</evidence>
<comment type="caution">
    <text evidence="2">The sequence shown here is derived from an EMBL/GenBank/DDBJ whole genome shotgun (WGS) entry which is preliminary data.</text>
</comment>
<dbReference type="PROSITE" id="PS51340">
    <property type="entry name" value="MOSC"/>
    <property type="match status" value="1"/>
</dbReference>
<organism evidence="2 3">
    <name type="scientific">Metabacillus fastidiosus</name>
    <dbReference type="NCBI Taxonomy" id="1458"/>
    <lineage>
        <taxon>Bacteria</taxon>
        <taxon>Bacillati</taxon>
        <taxon>Bacillota</taxon>
        <taxon>Bacilli</taxon>
        <taxon>Bacillales</taxon>
        <taxon>Bacillaceae</taxon>
        <taxon>Metabacillus</taxon>
    </lineage>
</organism>
<dbReference type="Gene3D" id="2.40.33.20">
    <property type="entry name" value="PK beta-barrel domain-like"/>
    <property type="match status" value="1"/>
</dbReference>